<dbReference type="InterPro" id="IPR013783">
    <property type="entry name" value="Ig-like_fold"/>
</dbReference>
<dbReference type="SUPFAM" id="SSF49478">
    <property type="entry name" value="Cna protein B-type domain"/>
    <property type="match status" value="11"/>
</dbReference>
<dbReference type="Proteomes" id="UP000269331">
    <property type="component" value="Chromosome"/>
</dbReference>
<comment type="subcellular location">
    <subcellularLocation>
        <location evidence="1">Secreted</location>
        <location evidence="1">Cell wall</location>
        <topology evidence="1">Peptidoglycan-anchor</topology>
    </subcellularLocation>
</comment>
<dbReference type="GeneID" id="52229180"/>
<protein>
    <recommendedName>
        <fullName evidence="7">Gram-positive cocci surface proteins LPxTG domain-containing protein</fullName>
    </recommendedName>
</protein>
<dbReference type="PROSITE" id="PS50847">
    <property type="entry name" value="GRAM_POS_ANCHORING"/>
    <property type="match status" value="1"/>
</dbReference>
<dbReference type="Gene3D" id="2.60.40.10">
    <property type="entry name" value="Immunoglobulins"/>
    <property type="match status" value="1"/>
</dbReference>
<keyword evidence="6" id="KW-0472">Membrane</keyword>
<dbReference type="KEGG" id="srq:SR187_3045"/>
<sequence>MKKIRNYFLLLFTPVVLLVGLLTPWQVVHSVGGNELSKVITDISLWDVDNGETLQPNGAGIHTLVRDNRYRFETTFDLSQYDGKLKDGDYFTFTIPAPVTVENTSFDLKDKETNVDVGTAVVTSNGESQGGTVTVTLKNLENYLTKKGGSQIQGVKGTFYTEFKVTKASESETLTYQKAETTKEITHSISIKERSSSNYTEGIKKENFVKFRGVMTKESWSSEILNKSGEYIHNWSLRINTNQSTYDSISLKDVIPDDSAPMQYIPEKLKVYAGYFNSNLNLTDQQELKVGEDYVIEYNSAYTTFELKLLNTSARLASNGKPSAYNVYYSTTSPANGTNVINELSMIGGEKVLTTSTERTTTVNRVTRSTKITTGGTIQLETGYRITLYKQDAETGNLLNGAEFEITSPSGEKEIVTIGEDGVGQSKVYSATEAAKGKFKIVEIKAPKGYVLDPTPIEVVLGESGIIRTIKNTREKLSIPVAKKWVDNNDQDGKRPESITIQLYANGKAIDGQTVTLNAANSWTARFENLPKTDDEGKDIAYTIEETNVPDGYTASVNGTTITNTHTPETTQVSGTKTWVDNEDQDGKRPQSITVNLLADGKPFKTQKVTAENNWKYTFTDLPKYANGKEIVYTVSEEKVDGYEMKVEGTNITNTHTPETTQVSGTKTWVDNEDQDGKRPQSITVNLLADGKVIKSQQVTAENDWKYTFTDLPKYANGKEIVYTVTENAVEGYTTTYDKYNITNSYTPGQTSLTVTKAWDDKDNQDGKRPEAIQVQLYANDQKSGEVVTLTAANKWTHTWTGLAKKANKKDIVYTVKEVSKVEGYTTTVGTVENGNVTITNTYKPSTTSIKVNKVWKDKDNQDGLRPTSITVNLLADGEVVKTETITPNADGDWSHTFTDLPEYKNGKKITYTVSEEKVEGYETTVEGTTITNTHTPETTEVAGTKTWNDNNDQDGKRPKSITVNLLADGQPVASKIVTADDNWAYKFSNLPAKKNGAAITYTISEKAVADYTTTYDGYNITNSYTPGETSVTATKVWEDNNNQDGLRREIKLELYADGVATGQSQTLSEENNWKATWTGLAKKANKKDIVYTVKEVTAIDGYTSKVTQTSTNNFTITNAHTPETTQVAGTKTWNDNNDQDGKRPKSITVNLLANGEVVQSQKVSADTNWTYTFTNLPKYANGKEIIYTVSEEKVEGYETTVEGTNITNTHTPETTEVAGAKTWNDNNDQDGKRPKSITVNLLANGEVVQSQKVSADTNWTYTFTNLPKYANGKEIIYTVSEEKVEGYETTVEGTNITNTHTPETTEVAGAKTWNDNNDQDGKRPKSITVNLLADGKVIKSQQVTAENDWKYTFTDLPKYANGKEIVYTVTENAVDNYTTTIDGHNITNSYTPGQTSLTVTKVWKDNNNQDGKRPGSIQVQLYANGEKLGEPITLTADNKWTHTWTGLDKKANQKDIVYTVKEVSVVDGYTASVGKVENGNVTITNTYKPTTPPKKKKSTPLPSTGSLSGLGLTFVGLALAATISVRAIYRKRK</sequence>
<organism evidence="8 9">
    <name type="scientific">Streptococcus ruminantium</name>
    <dbReference type="NCBI Taxonomy" id="1917441"/>
    <lineage>
        <taxon>Bacteria</taxon>
        <taxon>Bacillati</taxon>
        <taxon>Bacillota</taxon>
        <taxon>Bacilli</taxon>
        <taxon>Lactobacillales</taxon>
        <taxon>Streptococcaceae</taxon>
        <taxon>Streptococcus</taxon>
    </lineage>
</organism>
<dbReference type="InterPro" id="IPR008966">
    <property type="entry name" value="Adhesion_dom_sf"/>
</dbReference>
<dbReference type="EMBL" id="AP018400">
    <property type="protein sequence ID" value="BBA92218.1"/>
    <property type="molecule type" value="Genomic_DNA"/>
</dbReference>
<keyword evidence="6" id="KW-1133">Transmembrane helix</keyword>
<name>A0A2Z5U2X7_9STRE</name>
<dbReference type="InterPro" id="IPR008454">
    <property type="entry name" value="Collagen-bd_Cna-like_B-typ_dom"/>
</dbReference>
<feature type="domain" description="Gram-positive cocci surface proteins LPxTG" evidence="7">
    <location>
        <begin position="1502"/>
        <end position="1534"/>
    </location>
</feature>
<dbReference type="CDD" id="cd00222">
    <property type="entry name" value="CollagenBindB"/>
    <property type="match status" value="11"/>
</dbReference>
<dbReference type="Pfam" id="PF17802">
    <property type="entry name" value="SpaA"/>
    <property type="match status" value="1"/>
</dbReference>
<evidence type="ECO:0000256" key="6">
    <source>
        <dbReference type="SAM" id="Phobius"/>
    </source>
</evidence>
<dbReference type="RefSeq" id="WP_120171466.1">
    <property type="nucleotide sequence ID" value="NZ_AP018400.1"/>
</dbReference>
<dbReference type="Pfam" id="PF17961">
    <property type="entry name" value="Big_8"/>
    <property type="match status" value="1"/>
</dbReference>
<dbReference type="InterPro" id="IPR041171">
    <property type="entry name" value="SDR_Ig"/>
</dbReference>
<evidence type="ECO:0000256" key="5">
    <source>
        <dbReference type="ARBA" id="ARBA00023088"/>
    </source>
</evidence>
<dbReference type="Gene3D" id="2.60.40.1140">
    <property type="entry name" value="Collagen-binding surface protein Cna, B-type domain"/>
    <property type="match status" value="11"/>
</dbReference>
<proteinExistence type="predicted"/>
<feature type="transmembrane region" description="Helical" evidence="6">
    <location>
        <begin position="1508"/>
        <end position="1530"/>
    </location>
</feature>
<keyword evidence="2" id="KW-0134">Cell wall</keyword>
<evidence type="ECO:0000256" key="4">
    <source>
        <dbReference type="ARBA" id="ARBA00022729"/>
    </source>
</evidence>
<dbReference type="SUPFAM" id="SSF49401">
    <property type="entry name" value="Bacterial adhesins"/>
    <property type="match status" value="2"/>
</dbReference>
<dbReference type="GO" id="GO:0007155">
    <property type="term" value="P:cell adhesion"/>
    <property type="evidence" value="ECO:0007669"/>
    <property type="project" value="InterPro"/>
</dbReference>
<evidence type="ECO:0000256" key="3">
    <source>
        <dbReference type="ARBA" id="ARBA00022525"/>
    </source>
</evidence>
<dbReference type="InterPro" id="IPR019931">
    <property type="entry name" value="LPXTG_anchor"/>
</dbReference>
<dbReference type="InterPro" id="IPR041033">
    <property type="entry name" value="SpaA_PFL_dom_1"/>
</dbReference>
<keyword evidence="6" id="KW-0812">Transmembrane</keyword>
<evidence type="ECO:0000313" key="8">
    <source>
        <dbReference type="EMBL" id="BBA92218.1"/>
    </source>
</evidence>
<keyword evidence="3" id="KW-0964">Secreted</keyword>
<evidence type="ECO:0000313" key="9">
    <source>
        <dbReference type="Proteomes" id="UP000269331"/>
    </source>
</evidence>
<gene>
    <name evidence="8" type="ORF">SR187_3045</name>
</gene>
<dbReference type="Pfam" id="PF05738">
    <property type="entry name" value="Cna_B"/>
    <property type="match status" value="11"/>
</dbReference>
<evidence type="ECO:0000259" key="7">
    <source>
        <dbReference type="PROSITE" id="PS50847"/>
    </source>
</evidence>
<dbReference type="OrthoDB" id="1744455at2"/>
<keyword evidence="4" id="KW-0732">Signal</keyword>
<dbReference type="InterPro" id="IPR011252">
    <property type="entry name" value="Fibrogen-bd_dom1"/>
</dbReference>
<reference evidence="8 9" key="1">
    <citation type="journal article" date="2018" name="Genome Biol. Evol.">
        <title>Complete Genome Sequence of Streptococcus ruminantium sp. nov. GUT-187T (=DSM 104980T =JCM 31869T), the Type Strain of S. ruminantium, and Comparison with Genome Sequences of Streptococcus suis Strains.</title>
        <authorList>
            <person name="Tohya M."/>
            <person name="Sekizaki T."/>
            <person name="Miyoshi-Akiyama T."/>
        </authorList>
    </citation>
    <scope>NUCLEOTIDE SEQUENCE [LARGE SCALE GENOMIC DNA]</scope>
    <source>
        <strain evidence="8 9">GUT187T</strain>
    </source>
</reference>
<accession>A0A2Z5U2X7</accession>
<keyword evidence="5" id="KW-0572">Peptidoglycan-anchor</keyword>
<dbReference type="Gene3D" id="2.60.40.1280">
    <property type="match status" value="1"/>
</dbReference>
<evidence type="ECO:0000256" key="1">
    <source>
        <dbReference type="ARBA" id="ARBA00004168"/>
    </source>
</evidence>
<evidence type="ECO:0000256" key="2">
    <source>
        <dbReference type="ARBA" id="ARBA00022512"/>
    </source>
</evidence>